<accession>A0A2S7SYE6</accession>
<reference evidence="2 3" key="1">
    <citation type="submission" date="2018-01" db="EMBL/GenBank/DDBJ databases">
        <title>A novel member of the phylum Bacteroidetes isolated from glacier ice.</title>
        <authorList>
            <person name="Liu Q."/>
            <person name="Xin Y.-H."/>
        </authorList>
    </citation>
    <scope>NUCLEOTIDE SEQUENCE [LARGE SCALE GENOMIC DNA]</scope>
    <source>
        <strain evidence="2 3">RB1R16</strain>
    </source>
</reference>
<sequence>MGLNIYLNFNGTTEAAMNFYKDAIEGATIENMIRFGDHEGMPMAEGQKEKIMHAAMKIHGQTVMFSDGGEQHKITMGDNFSMSMDYNNETDIEREFNNISAGGTVTMPLQDTFWGAKFGMCVDKFGLPWMFNHDKPKA</sequence>
<dbReference type="InterPro" id="IPR028973">
    <property type="entry name" value="PhnB-like"/>
</dbReference>
<dbReference type="EMBL" id="PPSL01000002">
    <property type="protein sequence ID" value="PQJ11970.1"/>
    <property type="molecule type" value="Genomic_DNA"/>
</dbReference>
<dbReference type="RefSeq" id="WP_105038850.1">
    <property type="nucleotide sequence ID" value="NZ_PPSL01000002.1"/>
</dbReference>
<proteinExistence type="predicted"/>
<gene>
    <name evidence="2" type="ORF">CJD36_009265</name>
</gene>
<dbReference type="SUPFAM" id="SSF54593">
    <property type="entry name" value="Glyoxalase/Bleomycin resistance protein/Dihydroxybiphenyl dioxygenase"/>
    <property type="match status" value="1"/>
</dbReference>
<dbReference type="CDD" id="cd06588">
    <property type="entry name" value="PhnB_like"/>
    <property type="match status" value="1"/>
</dbReference>
<name>A0A2S7SYE6_9BACT</name>
<evidence type="ECO:0000259" key="1">
    <source>
        <dbReference type="Pfam" id="PF06983"/>
    </source>
</evidence>
<dbReference type="OrthoDB" id="9795306at2"/>
<dbReference type="InterPro" id="IPR029068">
    <property type="entry name" value="Glyas_Bleomycin-R_OHBP_Dase"/>
</dbReference>
<evidence type="ECO:0000313" key="3">
    <source>
        <dbReference type="Proteomes" id="UP000239872"/>
    </source>
</evidence>
<protein>
    <recommendedName>
        <fullName evidence="1">PhnB-like domain-containing protein</fullName>
    </recommendedName>
</protein>
<dbReference type="AlphaFoldDB" id="A0A2S7SYE6"/>
<dbReference type="Gene3D" id="3.10.180.10">
    <property type="entry name" value="2,3-Dihydroxybiphenyl 1,2-Dioxygenase, domain 1"/>
    <property type="match status" value="1"/>
</dbReference>
<evidence type="ECO:0000313" key="2">
    <source>
        <dbReference type="EMBL" id="PQJ11970.1"/>
    </source>
</evidence>
<dbReference type="Pfam" id="PF06983">
    <property type="entry name" value="3-dmu-9_3-mt"/>
    <property type="match status" value="1"/>
</dbReference>
<dbReference type="PANTHER" id="PTHR33990:SF1">
    <property type="entry name" value="PROTEIN YJDN"/>
    <property type="match status" value="1"/>
</dbReference>
<comment type="caution">
    <text evidence="2">The sequence shown here is derived from an EMBL/GenBank/DDBJ whole genome shotgun (WGS) entry which is preliminary data.</text>
</comment>
<dbReference type="PANTHER" id="PTHR33990">
    <property type="entry name" value="PROTEIN YJDN-RELATED"/>
    <property type="match status" value="1"/>
</dbReference>
<dbReference type="Proteomes" id="UP000239872">
    <property type="component" value="Unassembled WGS sequence"/>
</dbReference>
<organism evidence="2 3">
    <name type="scientific">Flavipsychrobacter stenotrophus</name>
    <dbReference type="NCBI Taxonomy" id="2077091"/>
    <lineage>
        <taxon>Bacteria</taxon>
        <taxon>Pseudomonadati</taxon>
        <taxon>Bacteroidota</taxon>
        <taxon>Chitinophagia</taxon>
        <taxon>Chitinophagales</taxon>
        <taxon>Chitinophagaceae</taxon>
        <taxon>Flavipsychrobacter</taxon>
    </lineage>
</organism>
<feature type="domain" description="PhnB-like" evidence="1">
    <location>
        <begin position="5"/>
        <end position="129"/>
    </location>
</feature>
<keyword evidence="3" id="KW-1185">Reference proteome</keyword>